<dbReference type="OrthoDB" id="3863715at2759"/>
<accession>C5KKY5</accession>
<dbReference type="GeneID" id="9061651"/>
<proteinExistence type="predicted"/>
<feature type="non-terminal residue" evidence="1">
    <location>
        <position position="1"/>
    </location>
</feature>
<name>C5KKY5_PERM5</name>
<dbReference type="Proteomes" id="UP000007800">
    <property type="component" value="Unassembled WGS sequence"/>
</dbReference>
<evidence type="ECO:0000313" key="2">
    <source>
        <dbReference type="Proteomes" id="UP000007800"/>
    </source>
</evidence>
<reference evidence="1 2" key="1">
    <citation type="submission" date="2008-07" db="EMBL/GenBank/DDBJ databases">
        <authorList>
            <person name="El-Sayed N."/>
            <person name="Caler E."/>
            <person name="Inman J."/>
            <person name="Amedeo P."/>
            <person name="Hass B."/>
            <person name="Wortman J."/>
        </authorList>
    </citation>
    <scope>NUCLEOTIDE SEQUENCE [LARGE SCALE GENOMIC DNA]</scope>
    <source>
        <strain evidence="2">ATCC 50983 / TXsc</strain>
    </source>
</reference>
<dbReference type="Gene3D" id="3.30.420.10">
    <property type="entry name" value="Ribonuclease H-like superfamily/Ribonuclease H"/>
    <property type="match status" value="1"/>
</dbReference>
<feature type="non-terminal residue" evidence="1">
    <location>
        <position position="72"/>
    </location>
</feature>
<dbReference type="InterPro" id="IPR012337">
    <property type="entry name" value="RNaseH-like_sf"/>
</dbReference>
<evidence type="ECO:0008006" key="3">
    <source>
        <dbReference type="Google" id="ProtNLM"/>
    </source>
</evidence>
<organism evidence="2">
    <name type="scientific">Perkinsus marinus (strain ATCC 50983 / TXsc)</name>
    <dbReference type="NCBI Taxonomy" id="423536"/>
    <lineage>
        <taxon>Eukaryota</taxon>
        <taxon>Sar</taxon>
        <taxon>Alveolata</taxon>
        <taxon>Perkinsozoa</taxon>
        <taxon>Perkinsea</taxon>
        <taxon>Perkinsida</taxon>
        <taxon>Perkinsidae</taxon>
        <taxon>Perkinsus</taxon>
    </lineage>
</organism>
<gene>
    <name evidence="1" type="ORF">Pmar_PMAR013029</name>
</gene>
<protein>
    <recommendedName>
        <fullName evidence="3">Integrase catalytic domain-containing protein</fullName>
    </recommendedName>
</protein>
<evidence type="ECO:0000313" key="1">
    <source>
        <dbReference type="EMBL" id="EER14859.1"/>
    </source>
</evidence>
<dbReference type="AlphaFoldDB" id="C5KKY5"/>
<dbReference type="SUPFAM" id="SSF53098">
    <property type="entry name" value="Ribonuclease H-like"/>
    <property type="match status" value="1"/>
</dbReference>
<keyword evidence="2" id="KW-1185">Reference proteome</keyword>
<dbReference type="EMBL" id="GG673858">
    <property type="protein sequence ID" value="EER14859.1"/>
    <property type="molecule type" value="Genomic_DNA"/>
</dbReference>
<sequence>TFSAEHPTQLEVCTLSLMDAATVSSITSKAITGTIDNQVFGLVGSPRCFVADNGTSFQSVHFRGWAASWGIQ</sequence>
<dbReference type="RefSeq" id="XP_002783063.1">
    <property type="nucleotide sequence ID" value="XM_002783017.1"/>
</dbReference>
<dbReference type="InterPro" id="IPR036397">
    <property type="entry name" value="RNaseH_sf"/>
</dbReference>
<dbReference type="GO" id="GO:0003676">
    <property type="term" value="F:nucleic acid binding"/>
    <property type="evidence" value="ECO:0007669"/>
    <property type="project" value="InterPro"/>
</dbReference>
<dbReference type="InParanoid" id="C5KKY5"/>